<name>A0A2Z7D6U8_9LAMI</name>
<protein>
    <submittedName>
        <fullName evidence="2">Uncharacterized protein</fullName>
    </submittedName>
</protein>
<evidence type="ECO:0000256" key="1">
    <source>
        <dbReference type="SAM" id="MobiDB-lite"/>
    </source>
</evidence>
<reference evidence="2 3" key="1">
    <citation type="journal article" date="2015" name="Proc. Natl. Acad. Sci. U.S.A.">
        <title>The resurrection genome of Boea hygrometrica: A blueprint for survival of dehydration.</title>
        <authorList>
            <person name="Xiao L."/>
            <person name="Yang G."/>
            <person name="Zhang L."/>
            <person name="Yang X."/>
            <person name="Zhao S."/>
            <person name="Ji Z."/>
            <person name="Zhou Q."/>
            <person name="Hu M."/>
            <person name="Wang Y."/>
            <person name="Chen M."/>
            <person name="Xu Y."/>
            <person name="Jin H."/>
            <person name="Xiao X."/>
            <person name="Hu G."/>
            <person name="Bao F."/>
            <person name="Hu Y."/>
            <person name="Wan P."/>
            <person name="Li L."/>
            <person name="Deng X."/>
            <person name="Kuang T."/>
            <person name="Xiang C."/>
            <person name="Zhu J.K."/>
            <person name="Oliver M.J."/>
            <person name="He Y."/>
        </authorList>
    </citation>
    <scope>NUCLEOTIDE SEQUENCE [LARGE SCALE GENOMIC DNA]</scope>
    <source>
        <strain evidence="3">cv. XS01</strain>
    </source>
</reference>
<gene>
    <name evidence="2" type="ORF">F511_23901</name>
</gene>
<proteinExistence type="predicted"/>
<evidence type="ECO:0000313" key="2">
    <source>
        <dbReference type="EMBL" id="KZV54259.1"/>
    </source>
</evidence>
<keyword evidence="3" id="KW-1185">Reference proteome</keyword>
<accession>A0A2Z7D6U8</accession>
<feature type="compositionally biased region" description="Polar residues" evidence="1">
    <location>
        <begin position="56"/>
        <end position="71"/>
    </location>
</feature>
<feature type="region of interest" description="Disordered" evidence="1">
    <location>
        <begin position="27"/>
        <end position="71"/>
    </location>
</feature>
<dbReference type="EMBL" id="KQ989560">
    <property type="protein sequence ID" value="KZV54259.1"/>
    <property type="molecule type" value="Genomic_DNA"/>
</dbReference>
<feature type="region of interest" description="Disordered" evidence="1">
    <location>
        <begin position="1"/>
        <end position="20"/>
    </location>
</feature>
<feature type="compositionally biased region" description="Basic and acidic residues" evidence="1">
    <location>
        <begin position="36"/>
        <end position="47"/>
    </location>
</feature>
<dbReference type="AlphaFoldDB" id="A0A2Z7D6U8"/>
<organism evidence="2 3">
    <name type="scientific">Dorcoceras hygrometricum</name>
    <dbReference type="NCBI Taxonomy" id="472368"/>
    <lineage>
        <taxon>Eukaryota</taxon>
        <taxon>Viridiplantae</taxon>
        <taxon>Streptophyta</taxon>
        <taxon>Embryophyta</taxon>
        <taxon>Tracheophyta</taxon>
        <taxon>Spermatophyta</taxon>
        <taxon>Magnoliopsida</taxon>
        <taxon>eudicotyledons</taxon>
        <taxon>Gunneridae</taxon>
        <taxon>Pentapetalae</taxon>
        <taxon>asterids</taxon>
        <taxon>lamiids</taxon>
        <taxon>Lamiales</taxon>
        <taxon>Gesneriaceae</taxon>
        <taxon>Didymocarpoideae</taxon>
        <taxon>Trichosporeae</taxon>
        <taxon>Loxocarpinae</taxon>
        <taxon>Dorcoceras</taxon>
    </lineage>
</organism>
<feature type="region of interest" description="Disordered" evidence="1">
    <location>
        <begin position="141"/>
        <end position="176"/>
    </location>
</feature>
<sequence>MFTDELGLPTEGITSFSSLPAEAVEQMKKQQKIVKRNKEAAEEDAAKKKNPAGQGSKISQPTQVRSEANSEITEQTLETMAIKKAPGTYRHDRAPGFEFILQDFQAPDTHSTMNSLGKSNFKEGLIPVNTIDSSDEELFFEDDKDETSAIEAQAVEESGTYRDTPSSRSGGNKDISMIVGSTSTLATPSTTLSSALI</sequence>
<feature type="compositionally biased region" description="Polar residues" evidence="1">
    <location>
        <begin position="161"/>
        <end position="170"/>
    </location>
</feature>
<dbReference type="Proteomes" id="UP000250235">
    <property type="component" value="Unassembled WGS sequence"/>
</dbReference>
<evidence type="ECO:0000313" key="3">
    <source>
        <dbReference type="Proteomes" id="UP000250235"/>
    </source>
</evidence>